<gene>
    <name evidence="2" type="ORF">K8I29_01935</name>
</gene>
<name>A0A953J3M6_9BACT</name>
<keyword evidence="1" id="KW-0472">Membrane</keyword>
<protein>
    <submittedName>
        <fullName evidence="2">Uncharacterized protein</fullName>
    </submittedName>
</protein>
<evidence type="ECO:0000313" key="3">
    <source>
        <dbReference type="Proteomes" id="UP000705867"/>
    </source>
</evidence>
<proteinExistence type="predicted"/>
<reference evidence="2" key="2">
    <citation type="submission" date="2021-08" db="EMBL/GenBank/DDBJ databases">
        <authorList>
            <person name="Dalcin Martins P."/>
        </authorList>
    </citation>
    <scope>NUCLEOTIDE SEQUENCE</scope>
    <source>
        <strain evidence="2">MAG_39</strain>
    </source>
</reference>
<feature type="transmembrane region" description="Helical" evidence="1">
    <location>
        <begin position="186"/>
        <end position="209"/>
    </location>
</feature>
<organism evidence="2 3">
    <name type="scientific">Candidatus Nitrobium versatile</name>
    <dbReference type="NCBI Taxonomy" id="2884831"/>
    <lineage>
        <taxon>Bacteria</taxon>
        <taxon>Pseudomonadati</taxon>
        <taxon>Nitrospirota</taxon>
        <taxon>Nitrospiria</taxon>
        <taxon>Nitrospirales</taxon>
        <taxon>Nitrospiraceae</taxon>
        <taxon>Candidatus Nitrobium</taxon>
    </lineage>
</organism>
<dbReference type="EMBL" id="JAIOIV010000016">
    <property type="protein sequence ID" value="MBZ0154958.1"/>
    <property type="molecule type" value="Genomic_DNA"/>
</dbReference>
<feature type="transmembrane region" description="Helical" evidence="1">
    <location>
        <begin position="57"/>
        <end position="76"/>
    </location>
</feature>
<accession>A0A953J3M6</accession>
<feature type="transmembrane region" description="Helical" evidence="1">
    <location>
        <begin position="151"/>
        <end position="174"/>
    </location>
</feature>
<feature type="transmembrane region" description="Helical" evidence="1">
    <location>
        <begin position="20"/>
        <end position="45"/>
    </location>
</feature>
<evidence type="ECO:0000313" key="2">
    <source>
        <dbReference type="EMBL" id="MBZ0154958.1"/>
    </source>
</evidence>
<dbReference type="Proteomes" id="UP000705867">
    <property type="component" value="Unassembled WGS sequence"/>
</dbReference>
<keyword evidence="1" id="KW-0812">Transmembrane</keyword>
<dbReference type="AlphaFoldDB" id="A0A953J3M6"/>
<keyword evidence="1" id="KW-1133">Transmembrane helix</keyword>
<reference evidence="2" key="1">
    <citation type="journal article" date="2021" name="bioRxiv">
        <title>Unraveling nitrogen, sulfur and carbon metabolic pathways and microbial community transcriptional responses to substrate deprivation and toxicity stresses in a bioreactor mimicking anoxic brackish coastal sediment conditions.</title>
        <authorList>
            <person name="Martins P.D."/>
            <person name="Echeveste M.J."/>
            <person name="Arshad A."/>
            <person name="Kurth J."/>
            <person name="Ouboter H."/>
            <person name="Jetten M.S.M."/>
            <person name="Welte C.U."/>
        </authorList>
    </citation>
    <scope>NUCLEOTIDE SEQUENCE</scope>
    <source>
        <strain evidence="2">MAG_39</strain>
    </source>
</reference>
<sequence>MTDDKNNTLQENVEKRVRSYLVLYVCVPVFIVWSDEILGLMATGLGGRGSSDLAHRTLIFIATVVGTVSGILLNLVRDLSLPVLLDDCLFHVRRTTNRIIEEGLIEYARLLTVAEWQEMRRKRAGLPYLFCCCTREQKELNALSARCWEQYYVNVSLICLGAVSFTVSTVLVLLRCRIDLITASPLGILAIVVTVGFSTRMSLLGRIYALPLQQLVEIRPEEFRREASRRWSSPVTALWRYGEQDRMQKISYALW</sequence>
<evidence type="ECO:0000256" key="1">
    <source>
        <dbReference type="SAM" id="Phobius"/>
    </source>
</evidence>
<comment type="caution">
    <text evidence="2">The sequence shown here is derived from an EMBL/GenBank/DDBJ whole genome shotgun (WGS) entry which is preliminary data.</text>
</comment>